<dbReference type="EMBL" id="JBHTKH010000001">
    <property type="protein sequence ID" value="MFD1053375.1"/>
    <property type="molecule type" value="Genomic_DNA"/>
</dbReference>
<evidence type="ECO:0000256" key="5">
    <source>
        <dbReference type="ARBA" id="ARBA00022840"/>
    </source>
</evidence>
<evidence type="ECO:0000313" key="10">
    <source>
        <dbReference type="EMBL" id="MFD1053375.1"/>
    </source>
</evidence>
<dbReference type="SUPFAM" id="SSF52540">
    <property type="entry name" value="P-loop containing nucleoside triphosphate hydrolases"/>
    <property type="match status" value="1"/>
</dbReference>
<evidence type="ECO:0000259" key="9">
    <source>
        <dbReference type="PROSITE" id="PS50893"/>
    </source>
</evidence>
<evidence type="ECO:0000256" key="2">
    <source>
        <dbReference type="ARBA" id="ARBA00022475"/>
    </source>
</evidence>
<evidence type="ECO:0000256" key="1">
    <source>
        <dbReference type="ARBA" id="ARBA00022448"/>
    </source>
</evidence>
<dbReference type="CDD" id="cd03259">
    <property type="entry name" value="ABC_Carb_Solutes_like"/>
    <property type="match status" value="1"/>
</dbReference>
<dbReference type="PANTHER" id="PTHR42781">
    <property type="entry name" value="SPERMIDINE/PUTRESCINE IMPORT ATP-BINDING PROTEIN POTA"/>
    <property type="match status" value="1"/>
</dbReference>
<dbReference type="Pfam" id="PF00005">
    <property type="entry name" value="ABC_tran"/>
    <property type="match status" value="1"/>
</dbReference>
<evidence type="ECO:0000256" key="3">
    <source>
        <dbReference type="ARBA" id="ARBA00022496"/>
    </source>
</evidence>
<name>A0ABW3MVC4_9MICO</name>
<keyword evidence="6" id="KW-0408">Iron</keyword>
<keyword evidence="8" id="KW-0472">Membrane</keyword>
<accession>A0ABW3MVC4</accession>
<proteinExistence type="predicted"/>
<dbReference type="GO" id="GO:0005524">
    <property type="term" value="F:ATP binding"/>
    <property type="evidence" value="ECO:0007669"/>
    <property type="project" value="UniProtKB-KW"/>
</dbReference>
<evidence type="ECO:0000313" key="11">
    <source>
        <dbReference type="Proteomes" id="UP001597046"/>
    </source>
</evidence>
<dbReference type="InterPro" id="IPR003593">
    <property type="entry name" value="AAA+_ATPase"/>
</dbReference>
<dbReference type="InterPro" id="IPR013611">
    <property type="entry name" value="Transp-assoc_OB_typ2"/>
</dbReference>
<evidence type="ECO:0000256" key="7">
    <source>
        <dbReference type="ARBA" id="ARBA00023065"/>
    </source>
</evidence>
<sequence length="354" mass="36870">MSEVRIADVTASHNGQPVLRGIDLHVPEGSTTVILGPSGCGKTTLLRVIAGFQAPDGGSVALGDDVVVGPGVWRAPERRGVGYVAQEGNLFPHLSVGANVVYGLDRAARRDTGRLGELLRLVGLDVGLADRRPDQLSGGQQQRVALARALARRPKVLLLDEPFSSLDAALRTSTREAVADVLRREGVTAILVTHDQSEALSMADQVAIMHDGHFSQVGSPAEVYDRPTDTRSAGFLGDAVTLTGRADAGTVRHALGVISVEHVPDGPVDVLLRPEQIALVAQGSGRPATVLSSTYFGHDALVALDLGIDPCDGEAAVVRARVRGQDVPPDGTVVSLQLLGEPLVFPHAGGAAVG</sequence>
<keyword evidence="4" id="KW-0547">Nucleotide-binding</keyword>
<keyword evidence="3" id="KW-0410">Iron transport</keyword>
<dbReference type="PROSITE" id="PS00211">
    <property type="entry name" value="ABC_TRANSPORTER_1"/>
    <property type="match status" value="1"/>
</dbReference>
<dbReference type="InterPro" id="IPR017871">
    <property type="entry name" value="ABC_transporter-like_CS"/>
</dbReference>
<reference evidence="11" key="1">
    <citation type="journal article" date="2019" name="Int. J. Syst. Evol. Microbiol.">
        <title>The Global Catalogue of Microorganisms (GCM) 10K type strain sequencing project: providing services to taxonomists for standard genome sequencing and annotation.</title>
        <authorList>
            <consortium name="The Broad Institute Genomics Platform"/>
            <consortium name="The Broad Institute Genome Sequencing Center for Infectious Disease"/>
            <person name="Wu L."/>
            <person name="Ma J."/>
        </authorList>
    </citation>
    <scope>NUCLEOTIDE SEQUENCE [LARGE SCALE GENOMIC DNA]</scope>
    <source>
        <strain evidence="11">CCUG 57508</strain>
    </source>
</reference>
<gene>
    <name evidence="10" type="ORF">ACFQ2V_03580</name>
</gene>
<feature type="domain" description="ABC transporter" evidence="9">
    <location>
        <begin position="4"/>
        <end position="236"/>
    </location>
</feature>
<organism evidence="10 11">
    <name type="scientific">Terrabacter terrigena</name>
    <dbReference type="NCBI Taxonomy" id="574718"/>
    <lineage>
        <taxon>Bacteria</taxon>
        <taxon>Bacillati</taxon>
        <taxon>Actinomycetota</taxon>
        <taxon>Actinomycetes</taxon>
        <taxon>Micrococcales</taxon>
        <taxon>Intrasporangiaceae</taxon>
        <taxon>Terrabacter</taxon>
    </lineage>
</organism>
<dbReference type="Proteomes" id="UP001597046">
    <property type="component" value="Unassembled WGS sequence"/>
</dbReference>
<evidence type="ECO:0000256" key="4">
    <source>
        <dbReference type="ARBA" id="ARBA00022741"/>
    </source>
</evidence>
<protein>
    <submittedName>
        <fullName evidence="10">ABC transporter ATP-binding protein</fullName>
    </submittedName>
</protein>
<dbReference type="PANTHER" id="PTHR42781:SF4">
    <property type="entry name" value="SPERMIDINE_PUTRESCINE IMPORT ATP-BINDING PROTEIN POTA"/>
    <property type="match status" value="1"/>
</dbReference>
<comment type="caution">
    <text evidence="10">The sequence shown here is derived from an EMBL/GenBank/DDBJ whole genome shotgun (WGS) entry which is preliminary data.</text>
</comment>
<keyword evidence="7" id="KW-0406">Ion transport</keyword>
<evidence type="ECO:0000256" key="6">
    <source>
        <dbReference type="ARBA" id="ARBA00023004"/>
    </source>
</evidence>
<dbReference type="InterPro" id="IPR003439">
    <property type="entry name" value="ABC_transporter-like_ATP-bd"/>
</dbReference>
<dbReference type="SMART" id="SM00382">
    <property type="entry name" value="AAA"/>
    <property type="match status" value="1"/>
</dbReference>
<dbReference type="RefSeq" id="WP_386050763.1">
    <property type="nucleotide sequence ID" value="NZ_JBHTKH010000001.1"/>
</dbReference>
<dbReference type="InterPro" id="IPR050093">
    <property type="entry name" value="ABC_SmlMolc_Importer"/>
</dbReference>
<dbReference type="InterPro" id="IPR008995">
    <property type="entry name" value="Mo/tungstate-bd_C_term_dom"/>
</dbReference>
<keyword evidence="11" id="KW-1185">Reference proteome</keyword>
<dbReference type="Pfam" id="PF08402">
    <property type="entry name" value="TOBE_2"/>
    <property type="match status" value="1"/>
</dbReference>
<keyword evidence="5 10" id="KW-0067">ATP-binding</keyword>
<dbReference type="InterPro" id="IPR015853">
    <property type="entry name" value="ABC_transpr_FbpC"/>
</dbReference>
<evidence type="ECO:0000256" key="8">
    <source>
        <dbReference type="ARBA" id="ARBA00023136"/>
    </source>
</evidence>
<dbReference type="Gene3D" id="3.40.50.300">
    <property type="entry name" value="P-loop containing nucleotide triphosphate hydrolases"/>
    <property type="match status" value="1"/>
</dbReference>
<keyword evidence="1" id="KW-0813">Transport</keyword>
<dbReference type="InterPro" id="IPR027417">
    <property type="entry name" value="P-loop_NTPase"/>
</dbReference>
<keyword evidence="2" id="KW-1003">Cell membrane</keyword>
<dbReference type="SUPFAM" id="SSF50331">
    <property type="entry name" value="MOP-like"/>
    <property type="match status" value="1"/>
</dbReference>
<dbReference type="PROSITE" id="PS50893">
    <property type="entry name" value="ABC_TRANSPORTER_2"/>
    <property type="match status" value="1"/>
</dbReference>